<comment type="caution">
    <text evidence="2">The sequence shown here is derived from an EMBL/GenBank/DDBJ whole genome shotgun (WGS) entry which is preliminary data.</text>
</comment>
<dbReference type="Proteomes" id="UP001501510">
    <property type="component" value="Unassembled WGS sequence"/>
</dbReference>
<name>A0ABP3UQ87_9CLOT</name>
<evidence type="ECO:0000313" key="2">
    <source>
        <dbReference type="EMBL" id="GAA0740430.1"/>
    </source>
</evidence>
<keyword evidence="3" id="KW-1185">Reference proteome</keyword>
<organism evidence="2 3">
    <name type="scientific">Clostridium oceanicum</name>
    <dbReference type="NCBI Taxonomy" id="1543"/>
    <lineage>
        <taxon>Bacteria</taxon>
        <taxon>Bacillati</taxon>
        <taxon>Bacillota</taxon>
        <taxon>Clostridia</taxon>
        <taxon>Eubacteriales</taxon>
        <taxon>Clostridiaceae</taxon>
        <taxon>Clostridium</taxon>
    </lineage>
</organism>
<keyword evidence="1" id="KW-0472">Membrane</keyword>
<gene>
    <name evidence="2" type="ORF">GCM10008906_20400</name>
</gene>
<feature type="transmembrane region" description="Helical" evidence="1">
    <location>
        <begin position="44"/>
        <end position="62"/>
    </location>
</feature>
<sequence>MKKNSYINVLVFITAYITTRVIYRFTGFSYSFSEGLSTKLLIDLSLWAISYIIINIIVRKIVLPKINTES</sequence>
<proteinExistence type="predicted"/>
<protein>
    <submittedName>
        <fullName evidence="2">Uncharacterized protein</fullName>
    </submittedName>
</protein>
<accession>A0ABP3UQ87</accession>
<evidence type="ECO:0000256" key="1">
    <source>
        <dbReference type="SAM" id="Phobius"/>
    </source>
</evidence>
<keyword evidence="1" id="KW-0812">Transmembrane</keyword>
<dbReference type="EMBL" id="BAAACG010000009">
    <property type="protein sequence ID" value="GAA0740430.1"/>
    <property type="molecule type" value="Genomic_DNA"/>
</dbReference>
<feature type="transmembrane region" description="Helical" evidence="1">
    <location>
        <begin position="6"/>
        <end position="23"/>
    </location>
</feature>
<dbReference type="RefSeq" id="WP_343761369.1">
    <property type="nucleotide sequence ID" value="NZ_BAAACG010000009.1"/>
</dbReference>
<keyword evidence="1" id="KW-1133">Transmembrane helix</keyword>
<reference evidence="3" key="1">
    <citation type="journal article" date="2019" name="Int. J. Syst. Evol. Microbiol.">
        <title>The Global Catalogue of Microorganisms (GCM) 10K type strain sequencing project: providing services to taxonomists for standard genome sequencing and annotation.</title>
        <authorList>
            <consortium name="The Broad Institute Genomics Platform"/>
            <consortium name="The Broad Institute Genome Sequencing Center for Infectious Disease"/>
            <person name="Wu L."/>
            <person name="Ma J."/>
        </authorList>
    </citation>
    <scope>NUCLEOTIDE SEQUENCE [LARGE SCALE GENOMIC DNA]</scope>
    <source>
        <strain evidence="3">JCM 1407</strain>
    </source>
</reference>
<evidence type="ECO:0000313" key="3">
    <source>
        <dbReference type="Proteomes" id="UP001501510"/>
    </source>
</evidence>